<name>A0AAV0F439_9ASTE</name>
<dbReference type="EMBL" id="CAMAPF010000959">
    <property type="protein sequence ID" value="CAH9130254.1"/>
    <property type="molecule type" value="Genomic_DNA"/>
</dbReference>
<dbReference type="AlphaFoldDB" id="A0AAV0F439"/>
<comment type="caution">
    <text evidence="1">The sequence shown here is derived from an EMBL/GenBank/DDBJ whole genome shotgun (WGS) entry which is preliminary data.</text>
</comment>
<sequence length="104" mass="11532">MDLLGRPFVGAMAAAAKNSYILRASAISKSYTSGSTIEFIIMLWVYLFMDVRINLYGDGKHLLFEFLGINLDALAFGYVRVNNVILEQINPISVGFGYVYIGPN</sequence>
<gene>
    <name evidence="1" type="ORF">CEPIT_LOCUS30487</name>
</gene>
<evidence type="ECO:0000313" key="2">
    <source>
        <dbReference type="Proteomes" id="UP001152523"/>
    </source>
</evidence>
<reference evidence="1" key="1">
    <citation type="submission" date="2022-07" db="EMBL/GenBank/DDBJ databases">
        <authorList>
            <person name="Macas J."/>
            <person name="Novak P."/>
            <person name="Neumann P."/>
        </authorList>
    </citation>
    <scope>NUCLEOTIDE SEQUENCE</scope>
</reference>
<evidence type="ECO:0000313" key="1">
    <source>
        <dbReference type="EMBL" id="CAH9130254.1"/>
    </source>
</evidence>
<accession>A0AAV0F439</accession>
<protein>
    <submittedName>
        <fullName evidence="1">Uncharacterized protein</fullName>
    </submittedName>
</protein>
<keyword evidence="2" id="KW-1185">Reference proteome</keyword>
<proteinExistence type="predicted"/>
<dbReference type="Proteomes" id="UP001152523">
    <property type="component" value="Unassembled WGS sequence"/>
</dbReference>
<organism evidence="1 2">
    <name type="scientific">Cuscuta epithymum</name>
    <dbReference type="NCBI Taxonomy" id="186058"/>
    <lineage>
        <taxon>Eukaryota</taxon>
        <taxon>Viridiplantae</taxon>
        <taxon>Streptophyta</taxon>
        <taxon>Embryophyta</taxon>
        <taxon>Tracheophyta</taxon>
        <taxon>Spermatophyta</taxon>
        <taxon>Magnoliopsida</taxon>
        <taxon>eudicotyledons</taxon>
        <taxon>Gunneridae</taxon>
        <taxon>Pentapetalae</taxon>
        <taxon>asterids</taxon>
        <taxon>lamiids</taxon>
        <taxon>Solanales</taxon>
        <taxon>Convolvulaceae</taxon>
        <taxon>Cuscuteae</taxon>
        <taxon>Cuscuta</taxon>
        <taxon>Cuscuta subgen. Cuscuta</taxon>
    </lineage>
</organism>